<dbReference type="Pfam" id="PF11920">
    <property type="entry name" value="DUF3438"/>
    <property type="match status" value="1"/>
</dbReference>
<name>A0A7D5W1T3_PSEPU</name>
<accession>A0A7D5W1T3</accession>
<evidence type="ECO:0000313" key="1">
    <source>
        <dbReference type="EMBL" id="QLJ16326.1"/>
    </source>
</evidence>
<dbReference type="InterPro" id="IPR021844">
    <property type="entry name" value="Integr_conj_element_PFL4704"/>
</dbReference>
<organism evidence="1 2">
    <name type="scientific">Pseudomonas putida</name>
    <name type="common">Arthrobacter siderocapsulatus</name>
    <dbReference type="NCBI Taxonomy" id="303"/>
    <lineage>
        <taxon>Bacteria</taxon>
        <taxon>Pseudomonadati</taxon>
        <taxon>Pseudomonadota</taxon>
        <taxon>Gammaproteobacteria</taxon>
        <taxon>Pseudomonadales</taxon>
        <taxon>Pseudomonadaceae</taxon>
        <taxon>Pseudomonas</taxon>
    </lineage>
</organism>
<dbReference type="Proteomes" id="UP000510934">
    <property type="component" value="Chromosome"/>
</dbReference>
<reference evidence="1 2" key="1">
    <citation type="journal article" date="2009" name="Mikrobiologiia">
        <title>[Phenanthren biodegradation and interaction of Pseudomonas putida BS3701 and Burkholderia sp.BS3702 in plant rhizosphere].</title>
        <authorList>
            <person name="Ovchinnikova A.A."/>
            <person name="Vetrova A.A."/>
            <person name="Filonov A.E."/>
            <person name="Boronin A.M."/>
        </authorList>
    </citation>
    <scope>NUCLEOTIDE SEQUENCE [LARGE SCALE GENOMIC DNA]</scope>
    <source>
        <strain evidence="1 2">BS3701</strain>
    </source>
</reference>
<dbReference type="RefSeq" id="WP_110159777.1">
    <property type="nucleotide sequence ID" value="NZ_CP059052.1"/>
</dbReference>
<dbReference type="EMBL" id="CP059052">
    <property type="protein sequence ID" value="QLJ16326.1"/>
    <property type="molecule type" value="Genomic_DNA"/>
</dbReference>
<dbReference type="AlphaFoldDB" id="A0A7D5W1T3"/>
<protein>
    <submittedName>
        <fullName evidence="1">TIGR03749 family integrating conjugative element protein</fullName>
    </submittedName>
</protein>
<gene>
    <name evidence="1" type="ORF">H0H12_10545</name>
</gene>
<dbReference type="NCBIfam" id="TIGR03749">
    <property type="entry name" value="conj_TIGR03749"/>
    <property type="match status" value="1"/>
</dbReference>
<proteinExistence type="predicted"/>
<evidence type="ECO:0000313" key="2">
    <source>
        <dbReference type="Proteomes" id="UP000510934"/>
    </source>
</evidence>
<sequence>MMRVLIMILAVAAGWCSAVGAVEVKYWDRLPLAVPLTVGQERILLLDEDVRVGLPAAIAGKLRVQSVGGTVYLRAAEPLPPTRLQLQSLKSGDIILIDIEALEGSETLEPVKIVAQAPVPEVEAAKQATPAATPVPVVLTRYAAQNLYAPLRTVAPQPGVRQVPLSDSVAFSSLLPTERVSIKALAAWRLGDYWVTAVKIVNRGPGKVALDPRHLHATLYAATFQHADLGLAGTPEDTTVAYLVTRGGDLKHALLLPPPKPEADDHES</sequence>